<dbReference type="InterPro" id="IPR013783">
    <property type="entry name" value="Ig-like_fold"/>
</dbReference>
<evidence type="ECO:0000259" key="4">
    <source>
        <dbReference type="PROSITE" id="PS50835"/>
    </source>
</evidence>
<dbReference type="InterPro" id="IPR001611">
    <property type="entry name" value="Leu-rich_rpt"/>
</dbReference>
<protein>
    <recommendedName>
        <fullName evidence="4">Ig-like domain-containing protein</fullName>
    </recommendedName>
</protein>
<dbReference type="Gene3D" id="2.60.40.10">
    <property type="entry name" value="Immunoglobulins"/>
    <property type="match status" value="2"/>
</dbReference>
<evidence type="ECO:0000256" key="3">
    <source>
        <dbReference type="ARBA" id="ARBA00023157"/>
    </source>
</evidence>
<reference evidence="5" key="2">
    <citation type="submission" date="2020-09" db="EMBL/GenBank/DDBJ databases">
        <authorList>
            <person name="Sun Q."/>
            <person name="Zhou Y."/>
        </authorList>
    </citation>
    <scope>NUCLEOTIDE SEQUENCE</scope>
    <source>
        <strain evidence="5">CGMCC 1.12751</strain>
    </source>
</reference>
<reference evidence="5" key="1">
    <citation type="journal article" date="2014" name="Int. J. Syst. Evol. Microbiol.">
        <title>Complete genome sequence of Corynebacterium casei LMG S-19264T (=DSM 44701T), isolated from a smear-ripened cheese.</title>
        <authorList>
            <consortium name="US DOE Joint Genome Institute (JGI-PGF)"/>
            <person name="Walter F."/>
            <person name="Albersmeier A."/>
            <person name="Kalinowski J."/>
            <person name="Ruckert C."/>
        </authorList>
    </citation>
    <scope>NUCLEOTIDE SEQUENCE</scope>
    <source>
        <strain evidence="5">CGMCC 1.12751</strain>
    </source>
</reference>
<keyword evidence="6" id="KW-1185">Reference proteome</keyword>
<organism evidence="5 6">
    <name type="scientific">Bizionia arctica</name>
    <dbReference type="NCBI Taxonomy" id="1495645"/>
    <lineage>
        <taxon>Bacteria</taxon>
        <taxon>Pseudomonadati</taxon>
        <taxon>Bacteroidota</taxon>
        <taxon>Flavobacteriia</taxon>
        <taxon>Flavobacteriales</taxon>
        <taxon>Flavobacteriaceae</taxon>
        <taxon>Bizionia</taxon>
    </lineage>
</organism>
<dbReference type="Gene3D" id="3.80.10.10">
    <property type="entry name" value="Ribonuclease Inhibitor"/>
    <property type="match status" value="3"/>
</dbReference>
<dbReference type="SUPFAM" id="SSF48726">
    <property type="entry name" value="Immunoglobulin"/>
    <property type="match status" value="2"/>
</dbReference>
<dbReference type="AlphaFoldDB" id="A0A917LU14"/>
<comment type="caution">
    <text evidence="5">The sequence shown here is derived from an EMBL/GenBank/DDBJ whole genome shotgun (WGS) entry which is preliminary data.</text>
</comment>
<dbReference type="Proteomes" id="UP000625976">
    <property type="component" value="Unassembled WGS sequence"/>
</dbReference>
<dbReference type="RefSeq" id="WP_188466291.1">
    <property type="nucleotide sequence ID" value="NZ_BMFQ01000004.1"/>
</dbReference>
<dbReference type="NCBIfam" id="TIGR04183">
    <property type="entry name" value="Por_Secre_tail"/>
    <property type="match status" value="1"/>
</dbReference>
<proteinExistence type="predicted"/>
<keyword evidence="3" id="KW-1015">Disulfide bond</keyword>
<gene>
    <name evidence="5" type="ORF">GCM10010976_29690</name>
</gene>
<accession>A0A917LU14</accession>
<evidence type="ECO:0000256" key="2">
    <source>
        <dbReference type="ARBA" id="ARBA00022737"/>
    </source>
</evidence>
<dbReference type="SUPFAM" id="SSF52047">
    <property type="entry name" value="RNI-like"/>
    <property type="match status" value="1"/>
</dbReference>
<name>A0A917LU14_9FLAO</name>
<dbReference type="InterPro" id="IPR036179">
    <property type="entry name" value="Ig-like_dom_sf"/>
</dbReference>
<keyword evidence="1" id="KW-0732">Signal</keyword>
<sequence>MKNLLLLFIFTFFTTLLSFGQVPPNDLIQNATLVTESPFVETDVRLDLSSPSTGGQTGCDLLDTPVVYYKFTAIANYNISIAVEDGWGYDNGETLSILYSAPNLNVTDESQLTAVSPCTYGNIIDLPVTAGTNYYTLVSRIGGGTFWSDVIIDIPQEVSANERSALIDLYNNADGANWANNNNWNTSEPISSWHGVTVKDGHVSKINLRWNNLTGTIPESISTALAFLENADFGFNYLSGIIPDFSIIPTIIQLDVSSNIYSFQDLETHYTNNTSISTFNYQFPKPIDTEDSFDGVIGDNYTLTMTPVNGTNVQYQWYKKRTNYYDPSDEPIAGANSSTLNIVNLQEEDMDIYFCKATSPIITDLEIDRNPININGPISEAELNALAAIYYSTNGDNWNNNTNWLTAEPISTWHGITISGNKVSGIDLNGNNLTGTLPPEIGDFYGLEVLALFYGNNISGNLPPEIGNLTELRILDVGDNNFTGEIPASYANLTNLRGFWFNDNQLSGEVPDFVATNYPNMTFFYISNNNFHGVLPDFTSLQNLLSVNISNNHFYVSDFANEFNDYLNLQYGWSNSNYYSPQTTLDLPENQSLLEGEDIYLTVSESIERYGNTRRAQVLQWYKDNVLIPGANTNPYIITNATMADSGSYHCVITDTDIPDFEIFRAPIVVDVTLGIHENELQDFQIYPNPTNSFLYIKRPTNIEATINVYDINGRLILNQTIINTLNEINLSKFQSGMYILEYKTNEVKIVKQIIKQ</sequence>
<dbReference type="SUPFAM" id="SSF52058">
    <property type="entry name" value="L domain-like"/>
    <property type="match status" value="1"/>
</dbReference>
<dbReference type="InterPro" id="IPR026444">
    <property type="entry name" value="Secre_tail"/>
</dbReference>
<dbReference type="PROSITE" id="PS50835">
    <property type="entry name" value="IG_LIKE"/>
    <property type="match status" value="2"/>
</dbReference>
<evidence type="ECO:0000313" key="6">
    <source>
        <dbReference type="Proteomes" id="UP000625976"/>
    </source>
</evidence>
<dbReference type="InterPro" id="IPR003599">
    <property type="entry name" value="Ig_sub"/>
</dbReference>
<dbReference type="InterPro" id="IPR032675">
    <property type="entry name" value="LRR_dom_sf"/>
</dbReference>
<dbReference type="FunFam" id="3.80.10.10:FF:000383">
    <property type="entry name" value="Leucine-rich repeat receptor protein kinase EMS1"/>
    <property type="match status" value="1"/>
</dbReference>
<dbReference type="EMBL" id="BMFQ01000004">
    <property type="protein sequence ID" value="GGG56941.1"/>
    <property type="molecule type" value="Genomic_DNA"/>
</dbReference>
<evidence type="ECO:0000313" key="5">
    <source>
        <dbReference type="EMBL" id="GGG56941.1"/>
    </source>
</evidence>
<dbReference type="Pfam" id="PF18962">
    <property type="entry name" value="Por_Secre_tail"/>
    <property type="match status" value="1"/>
</dbReference>
<feature type="domain" description="Ig-like" evidence="4">
    <location>
        <begin position="284"/>
        <end position="373"/>
    </location>
</feature>
<feature type="domain" description="Ig-like" evidence="4">
    <location>
        <begin position="581"/>
        <end position="655"/>
    </location>
</feature>
<evidence type="ECO:0000256" key="1">
    <source>
        <dbReference type="ARBA" id="ARBA00022729"/>
    </source>
</evidence>
<dbReference type="InterPro" id="IPR007110">
    <property type="entry name" value="Ig-like_dom"/>
</dbReference>
<dbReference type="SMART" id="SM00409">
    <property type="entry name" value="IG"/>
    <property type="match status" value="2"/>
</dbReference>
<keyword evidence="2" id="KW-0677">Repeat</keyword>
<dbReference type="PANTHER" id="PTHR47988">
    <property type="entry name" value="SOMATIC EMBRYOGENESIS RECEPTOR KINASE 1"/>
    <property type="match status" value="1"/>
</dbReference>
<dbReference type="Pfam" id="PF00560">
    <property type="entry name" value="LRR_1"/>
    <property type="match status" value="3"/>
</dbReference>